<evidence type="ECO:0000313" key="3">
    <source>
        <dbReference type="Proteomes" id="UP000588112"/>
    </source>
</evidence>
<dbReference type="Proteomes" id="UP000588112">
    <property type="component" value="Unassembled WGS sequence"/>
</dbReference>
<evidence type="ECO:0000256" key="1">
    <source>
        <dbReference type="SAM" id="MobiDB-lite"/>
    </source>
</evidence>
<sequence length="809" mass="89136">MDPRDNPFPSVPIARLTGSSDLLPVGLQGGRVPITVETGAIAAMRAQLDAWRRQRLNVPSVGRALAVVGDLGTGKSHIARDLAHTVMTGPGPAAPVLWLIDEPVWDFGQIYRERLVTDLKDQKSVFYEVLLDYYSDVTAESLAGSRSLDSIAAGLKGRDLDPQAVIDALNLSEAAIRADLERRLQGLTEHGKFASALALLQIPGFQNAVWEWFMGHPPSDILRERGIDSPIDDVSSVFEALAVFAFLYGRAGRRFILVVDMLEKVLEWPIDRRTAFVQAFEKLVNVYVSVGGLLVFCVVPDALGMLGEGVQERIRPIRTTALTDEETVELTRRYLERARGTERPALDAPDPEPVAADPPAPDPGAPEEAPADLAPFTVGSLRYIRSLAGGVPRRMLKICHHAWAQAARRAPGDGPPVVDEVIVRDAVRATFETATLEQVRASIRSVLELESRRFEPSPVRFSARPAGEAGKVDFWIPVGRQGAAIAVLTTDSVMQAIQVERLERIVWAARKDTGAAPCQPLVVVNGYLSPALRQRIAELTDAQPVVYSDRDFTVTLREAVRELARRLEAADRDGVLEVIRSRVEDITYQQTTVLDYLQRIDGRVEQADAASARRLGELLRSLPADPEPPEPRAHRPRAARHRMPEDVERHFDRAFDAIGLMSGVPATFRDVFTVDETAAGDLRPRRLGFTMDEFQAVGVAVLLEKLLEAFRDSVATWLEQAYATRSLPGEAVPTTAQERRLRTICRSYEITAEMLPVFRLESMAAFGPFTEGPEPIEHASRTFRRAEAEDALSRLGERVLAAAMASVRA</sequence>
<gene>
    <name evidence="2" type="ORF">BJ981_004553</name>
</gene>
<proteinExistence type="predicted"/>
<dbReference type="InterPro" id="IPR027417">
    <property type="entry name" value="P-loop_NTPase"/>
</dbReference>
<comment type="caution">
    <text evidence="2">The sequence shown here is derived from an EMBL/GenBank/DDBJ whole genome shotgun (WGS) entry which is preliminary data.</text>
</comment>
<protein>
    <submittedName>
        <fullName evidence="2">Uncharacterized protein</fullName>
    </submittedName>
</protein>
<accession>A0A7W9DS62</accession>
<dbReference type="EMBL" id="JACHBR010000001">
    <property type="protein sequence ID" value="MBB5628854.1"/>
    <property type="molecule type" value="Genomic_DNA"/>
</dbReference>
<dbReference type="RefSeq" id="WP_184613557.1">
    <property type="nucleotide sequence ID" value="NZ_BOOS01000002.1"/>
</dbReference>
<evidence type="ECO:0000313" key="2">
    <source>
        <dbReference type="EMBL" id="MBB5628854.1"/>
    </source>
</evidence>
<organism evidence="2 3">
    <name type="scientific">Sphaerisporangium krabiense</name>
    <dbReference type="NCBI Taxonomy" id="763782"/>
    <lineage>
        <taxon>Bacteria</taxon>
        <taxon>Bacillati</taxon>
        <taxon>Actinomycetota</taxon>
        <taxon>Actinomycetes</taxon>
        <taxon>Streptosporangiales</taxon>
        <taxon>Streptosporangiaceae</taxon>
        <taxon>Sphaerisporangium</taxon>
    </lineage>
</organism>
<reference evidence="2 3" key="1">
    <citation type="submission" date="2020-08" db="EMBL/GenBank/DDBJ databases">
        <title>Sequencing the genomes of 1000 actinobacteria strains.</title>
        <authorList>
            <person name="Klenk H.-P."/>
        </authorList>
    </citation>
    <scope>NUCLEOTIDE SEQUENCE [LARGE SCALE GENOMIC DNA]</scope>
    <source>
        <strain evidence="2 3">DSM 45790</strain>
    </source>
</reference>
<feature type="region of interest" description="Disordered" evidence="1">
    <location>
        <begin position="620"/>
        <end position="643"/>
    </location>
</feature>
<name>A0A7W9DS62_9ACTN</name>
<dbReference type="SUPFAM" id="SSF52540">
    <property type="entry name" value="P-loop containing nucleoside triphosphate hydrolases"/>
    <property type="match status" value="1"/>
</dbReference>
<feature type="region of interest" description="Disordered" evidence="1">
    <location>
        <begin position="340"/>
        <end position="371"/>
    </location>
</feature>
<dbReference type="AlphaFoldDB" id="A0A7W9DS62"/>
<keyword evidence="3" id="KW-1185">Reference proteome</keyword>